<dbReference type="InterPro" id="IPR053924">
    <property type="entry name" value="RecX_HTH_2nd"/>
</dbReference>
<dbReference type="Pfam" id="PF02631">
    <property type="entry name" value="RecX_HTH2"/>
    <property type="match status" value="1"/>
</dbReference>
<accession>A0A382CUJ5</accession>
<evidence type="ECO:0000313" key="6">
    <source>
        <dbReference type="EMBL" id="SVB29836.1"/>
    </source>
</evidence>
<feature type="domain" description="RecX second three-helical" evidence="5">
    <location>
        <begin position="86"/>
        <end position="124"/>
    </location>
</feature>
<keyword evidence="4" id="KW-0963">Cytoplasm</keyword>
<evidence type="ECO:0000256" key="3">
    <source>
        <dbReference type="ARBA" id="ARBA00018111"/>
    </source>
</evidence>
<evidence type="ECO:0000259" key="5">
    <source>
        <dbReference type="Pfam" id="PF02631"/>
    </source>
</evidence>
<comment type="subcellular location">
    <subcellularLocation>
        <location evidence="1">Cytoplasm</location>
    </subcellularLocation>
</comment>
<proteinExistence type="inferred from homology"/>
<evidence type="ECO:0000256" key="2">
    <source>
        <dbReference type="ARBA" id="ARBA00009695"/>
    </source>
</evidence>
<name>A0A382CUJ5_9ZZZZ</name>
<comment type="similarity">
    <text evidence="2">Belongs to the RecX family.</text>
</comment>
<evidence type="ECO:0000256" key="1">
    <source>
        <dbReference type="ARBA" id="ARBA00004496"/>
    </source>
</evidence>
<protein>
    <recommendedName>
        <fullName evidence="3">Regulatory protein RecX</fullName>
    </recommendedName>
</protein>
<evidence type="ECO:0000256" key="4">
    <source>
        <dbReference type="ARBA" id="ARBA00022490"/>
    </source>
</evidence>
<gene>
    <name evidence="6" type="ORF">METZ01_LOCUS182690</name>
</gene>
<reference evidence="6" key="1">
    <citation type="submission" date="2018-05" db="EMBL/GenBank/DDBJ databases">
        <authorList>
            <person name="Lanie J.A."/>
            <person name="Ng W.-L."/>
            <person name="Kazmierczak K.M."/>
            <person name="Andrzejewski T.M."/>
            <person name="Davidsen T.M."/>
            <person name="Wayne K.J."/>
            <person name="Tettelin H."/>
            <person name="Glass J.I."/>
            <person name="Rusch D."/>
            <person name="Podicherti R."/>
            <person name="Tsui H.-C.T."/>
            <person name="Winkler M.E."/>
        </authorList>
    </citation>
    <scope>NUCLEOTIDE SEQUENCE</scope>
</reference>
<dbReference type="EMBL" id="UINC01036213">
    <property type="protein sequence ID" value="SVB29836.1"/>
    <property type="molecule type" value="Genomic_DNA"/>
</dbReference>
<dbReference type="GO" id="GO:0005737">
    <property type="term" value="C:cytoplasm"/>
    <property type="evidence" value="ECO:0007669"/>
    <property type="project" value="UniProtKB-SubCell"/>
</dbReference>
<sequence>MIEQKKHMAKRNVAAKYKVPRKVTRKSLEKSAFYYLRRYSSSSENLRRILFKRAKRSAQYHGTDVSAGQLWVNEIIEKFLANKLLDDIRYAETKCLSVHRKGGSKQTIRKKLQEKGIAPDIIEQTYTLLDQYSVDPELIAAAITARRRRLGPYRSRGHRNNFREKDLASLARAGFNYSIASWVIDVETIDHLEKEVGFTNW</sequence>
<organism evidence="6">
    <name type="scientific">marine metagenome</name>
    <dbReference type="NCBI Taxonomy" id="408172"/>
    <lineage>
        <taxon>unclassified sequences</taxon>
        <taxon>metagenomes</taxon>
        <taxon>ecological metagenomes</taxon>
    </lineage>
</organism>
<dbReference type="AlphaFoldDB" id="A0A382CUJ5"/>